<evidence type="ECO:0000259" key="10">
    <source>
        <dbReference type="Pfam" id="PF01406"/>
    </source>
</evidence>
<keyword evidence="5 9" id="KW-0862">Zinc</keyword>
<dbReference type="HAMAP" id="MF_00041">
    <property type="entry name" value="Cys_tRNA_synth"/>
    <property type="match status" value="1"/>
</dbReference>
<evidence type="ECO:0000256" key="8">
    <source>
        <dbReference type="ARBA" id="ARBA00023146"/>
    </source>
</evidence>
<dbReference type="GO" id="GO:0006423">
    <property type="term" value="P:cysteinyl-tRNA aminoacylation"/>
    <property type="evidence" value="ECO:0007669"/>
    <property type="project" value="UniProtKB-UniRule"/>
</dbReference>
<dbReference type="CDD" id="cd00672">
    <property type="entry name" value="CysRS_core"/>
    <property type="match status" value="1"/>
</dbReference>
<keyword evidence="7 9" id="KW-0648">Protein biosynthesis</keyword>
<keyword evidence="9" id="KW-0963">Cytoplasm</keyword>
<feature type="binding site" evidence="9">
    <location>
        <position position="250"/>
    </location>
    <ligand>
        <name>Zn(2+)</name>
        <dbReference type="ChEBI" id="CHEBI:29105"/>
    </ligand>
</feature>
<keyword evidence="3 9" id="KW-0479">Metal-binding</keyword>
<evidence type="ECO:0000256" key="1">
    <source>
        <dbReference type="ARBA" id="ARBA00011245"/>
    </source>
</evidence>
<keyword evidence="6 9" id="KW-0067">ATP-binding</keyword>
<evidence type="ECO:0000256" key="2">
    <source>
        <dbReference type="ARBA" id="ARBA00022598"/>
    </source>
</evidence>
<evidence type="ECO:0000313" key="11">
    <source>
        <dbReference type="EMBL" id="PIR38418.1"/>
    </source>
</evidence>
<feature type="binding site" evidence="9">
    <location>
        <position position="246"/>
    </location>
    <ligand>
        <name>Zn(2+)</name>
        <dbReference type="ChEBI" id="CHEBI:29105"/>
    </ligand>
</feature>
<dbReference type="InterPro" id="IPR024909">
    <property type="entry name" value="Cys-tRNA/MSH_ligase"/>
</dbReference>
<dbReference type="PRINTS" id="PR00983">
    <property type="entry name" value="TRNASYNTHCYS"/>
</dbReference>
<keyword evidence="2 9" id="KW-0436">Ligase</keyword>
<evidence type="ECO:0000256" key="4">
    <source>
        <dbReference type="ARBA" id="ARBA00022741"/>
    </source>
</evidence>
<dbReference type="InterPro" id="IPR014729">
    <property type="entry name" value="Rossmann-like_a/b/a_fold"/>
</dbReference>
<comment type="subunit">
    <text evidence="1 9">Monomer.</text>
</comment>
<dbReference type="GO" id="GO:0005524">
    <property type="term" value="F:ATP binding"/>
    <property type="evidence" value="ECO:0007669"/>
    <property type="project" value="UniProtKB-UniRule"/>
</dbReference>
<evidence type="ECO:0000256" key="6">
    <source>
        <dbReference type="ARBA" id="ARBA00022840"/>
    </source>
</evidence>
<dbReference type="SUPFAM" id="SSF52374">
    <property type="entry name" value="Nucleotidylyl transferase"/>
    <property type="match status" value="1"/>
</dbReference>
<feature type="short sequence motif" description="'KMSKS' region" evidence="9">
    <location>
        <begin position="278"/>
        <end position="282"/>
    </location>
</feature>
<dbReference type="EMBL" id="PCXL01000011">
    <property type="protein sequence ID" value="PIR38418.1"/>
    <property type="molecule type" value="Genomic_DNA"/>
</dbReference>
<dbReference type="Pfam" id="PF01406">
    <property type="entry name" value="tRNA-synt_1e"/>
    <property type="match status" value="1"/>
</dbReference>
<dbReference type="InterPro" id="IPR015803">
    <property type="entry name" value="Cys-tRNA-ligase"/>
</dbReference>
<evidence type="ECO:0000256" key="5">
    <source>
        <dbReference type="ARBA" id="ARBA00022833"/>
    </source>
</evidence>
<comment type="subcellular location">
    <subcellularLocation>
        <location evidence="9">Cytoplasm</location>
    </subcellularLocation>
</comment>
<feature type="binding site" evidence="9">
    <location>
        <position position="281"/>
    </location>
    <ligand>
        <name>ATP</name>
        <dbReference type="ChEBI" id="CHEBI:30616"/>
    </ligand>
</feature>
<sequence length="464" mass="52839">MSLKFYNTLTKKIEDFSPINPLEVSIYSCGPTVYDFAHIGNLRSYVFADILHRTLEFAGYKVNHVVNITDVGHLTSDADSGEDKMMKGLKREGLPVTIEGMRQLAEKFENLFKDDLKALNIKLANTFPRASEHIHEQIELIKKLEQKGITYETSDGIYFDTSKDPHYGALGGLTDTGEARTRVNDTDEKKNNRDFALWKFNGELGWDSPWDTGFPGWHIECSAMSQKYLGETFDIHTGGIDHIPVHHNNEIAQSTCATGKPLAHFWMHNEFVTVESGKMAKSEGNFITLNTLKEHDIHPLAYRYWLLTAHYRSPITFSYEAVEAAQHALERLVYALSEYKKDGDGVIIVEWMDGFEKVLFDDLNTPQAIAYLHAIENSNQSNADKYRTIIEIDKVLGLNLEKLSEDIQDIPNEIKALAEKRSALREEKQWEASDKIRTDIETKGFHIKDSGNNHVIWRPLASLI</sequence>
<dbReference type="NCBIfam" id="TIGR00435">
    <property type="entry name" value="cysS"/>
    <property type="match status" value="1"/>
</dbReference>
<keyword evidence="4 9" id="KW-0547">Nucleotide-binding</keyword>
<comment type="catalytic activity">
    <reaction evidence="9">
        <text>tRNA(Cys) + L-cysteine + ATP = L-cysteinyl-tRNA(Cys) + AMP + diphosphate</text>
        <dbReference type="Rhea" id="RHEA:17773"/>
        <dbReference type="Rhea" id="RHEA-COMP:9661"/>
        <dbReference type="Rhea" id="RHEA-COMP:9679"/>
        <dbReference type="ChEBI" id="CHEBI:30616"/>
        <dbReference type="ChEBI" id="CHEBI:33019"/>
        <dbReference type="ChEBI" id="CHEBI:35235"/>
        <dbReference type="ChEBI" id="CHEBI:78442"/>
        <dbReference type="ChEBI" id="CHEBI:78517"/>
        <dbReference type="ChEBI" id="CHEBI:456215"/>
        <dbReference type="EC" id="6.1.1.16"/>
    </reaction>
</comment>
<name>A0A2H0QVX1_9BACT</name>
<organism evidence="11 12">
    <name type="scientific">Candidatus Zambryskibacteria bacterium CG10_big_fil_rev_8_21_14_0_10_42_12</name>
    <dbReference type="NCBI Taxonomy" id="1975115"/>
    <lineage>
        <taxon>Bacteria</taxon>
        <taxon>Candidatus Zambryskiibacteriota</taxon>
    </lineage>
</organism>
<dbReference type="GO" id="GO:0008270">
    <property type="term" value="F:zinc ion binding"/>
    <property type="evidence" value="ECO:0007669"/>
    <property type="project" value="UniProtKB-UniRule"/>
</dbReference>
<dbReference type="InterPro" id="IPR032678">
    <property type="entry name" value="tRNA-synt_1_cat_dom"/>
</dbReference>
<proteinExistence type="inferred from homology"/>
<comment type="cofactor">
    <cofactor evidence="9">
        <name>Zn(2+)</name>
        <dbReference type="ChEBI" id="CHEBI:29105"/>
    </cofactor>
    <text evidence="9">Binds 1 zinc ion per subunit.</text>
</comment>
<dbReference type="Gene3D" id="1.20.120.1910">
    <property type="entry name" value="Cysteine-tRNA ligase, C-terminal anti-codon recognition domain"/>
    <property type="match status" value="1"/>
</dbReference>
<evidence type="ECO:0000313" key="12">
    <source>
        <dbReference type="Proteomes" id="UP000231333"/>
    </source>
</evidence>
<dbReference type="Proteomes" id="UP000231333">
    <property type="component" value="Unassembled WGS sequence"/>
</dbReference>
<dbReference type="InterPro" id="IPR009080">
    <property type="entry name" value="tRNAsynth_Ia_anticodon-bd"/>
</dbReference>
<comment type="caution">
    <text evidence="11">The sequence shown here is derived from an EMBL/GenBank/DDBJ whole genome shotgun (WGS) entry which is preliminary data.</text>
</comment>
<evidence type="ECO:0000256" key="7">
    <source>
        <dbReference type="ARBA" id="ARBA00022917"/>
    </source>
</evidence>
<dbReference type="GO" id="GO:0004817">
    <property type="term" value="F:cysteine-tRNA ligase activity"/>
    <property type="evidence" value="ECO:0007669"/>
    <property type="project" value="UniProtKB-UniRule"/>
</dbReference>
<reference evidence="11 12" key="1">
    <citation type="submission" date="2017-09" db="EMBL/GenBank/DDBJ databases">
        <title>Depth-based differentiation of microbial function through sediment-hosted aquifers and enrichment of novel symbionts in the deep terrestrial subsurface.</title>
        <authorList>
            <person name="Probst A.J."/>
            <person name="Ladd B."/>
            <person name="Jarett J.K."/>
            <person name="Geller-Mcgrath D.E."/>
            <person name="Sieber C.M."/>
            <person name="Emerson J.B."/>
            <person name="Anantharaman K."/>
            <person name="Thomas B.C."/>
            <person name="Malmstrom R."/>
            <person name="Stieglmeier M."/>
            <person name="Klingl A."/>
            <person name="Woyke T."/>
            <person name="Ryan C.M."/>
            <person name="Banfield J.F."/>
        </authorList>
    </citation>
    <scope>NUCLEOTIDE SEQUENCE [LARGE SCALE GENOMIC DNA]</scope>
    <source>
        <strain evidence="11">CG10_big_fil_rev_8_21_14_0_10_42_12</strain>
    </source>
</reference>
<dbReference type="PANTHER" id="PTHR10890">
    <property type="entry name" value="CYSTEINYL-TRNA SYNTHETASE"/>
    <property type="match status" value="1"/>
</dbReference>
<dbReference type="EC" id="6.1.1.16" evidence="9"/>
<feature type="binding site" evidence="9">
    <location>
        <position position="29"/>
    </location>
    <ligand>
        <name>Zn(2+)</name>
        <dbReference type="ChEBI" id="CHEBI:29105"/>
    </ligand>
</feature>
<dbReference type="SUPFAM" id="SSF47323">
    <property type="entry name" value="Anticodon-binding domain of a subclass of class I aminoacyl-tRNA synthetases"/>
    <property type="match status" value="1"/>
</dbReference>
<protein>
    <recommendedName>
        <fullName evidence="9">Cysteine--tRNA ligase</fullName>
        <ecNumber evidence="9">6.1.1.16</ecNumber>
    </recommendedName>
    <alternativeName>
        <fullName evidence="9">Cysteinyl-tRNA synthetase</fullName>
        <shortName evidence="9">CysRS</shortName>
    </alternativeName>
</protein>
<feature type="binding site" evidence="9">
    <location>
        <position position="221"/>
    </location>
    <ligand>
        <name>Zn(2+)</name>
        <dbReference type="ChEBI" id="CHEBI:29105"/>
    </ligand>
</feature>
<feature type="short sequence motif" description="'HIGH' region" evidence="9">
    <location>
        <begin position="31"/>
        <end position="41"/>
    </location>
</feature>
<evidence type="ECO:0000256" key="9">
    <source>
        <dbReference type="HAMAP-Rule" id="MF_00041"/>
    </source>
</evidence>
<dbReference type="PANTHER" id="PTHR10890:SF3">
    <property type="entry name" value="CYSTEINE--TRNA LIGASE, CYTOPLASMIC"/>
    <property type="match status" value="1"/>
</dbReference>
<gene>
    <name evidence="9" type="primary">cysS</name>
    <name evidence="11" type="ORF">COV34_02235</name>
</gene>
<comment type="similarity">
    <text evidence="9">Belongs to the class-I aminoacyl-tRNA synthetase family.</text>
</comment>
<keyword evidence="8 9" id="KW-0030">Aminoacyl-tRNA synthetase</keyword>
<dbReference type="AlphaFoldDB" id="A0A2H0QVX1"/>
<feature type="domain" description="tRNA synthetases class I catalytic" evidence="10">
    <location>
        <begin position="16"/>
        <end position="326"/>
    </location>
</feature>
<evidence type="ECO:0000256" key="3">
    <source>
        <dbReference type="ARBA" id="ARBA00022723"/>
    </source>
</evidence>
<accession>A0A2H0QVX1</accession>
<dbReference type="Gene3D" id="3.40.50.620">
    <property type="entry name" value="HUPs"/>
    <property type="match status" value="1"/>
</dbReference>
<dbReference type="GO" id="GO:0005829">
    <property type="term" value="C:cytosol"/>
    <property type="evidence" value="ECO:0007669"/>
    <property type="project" value="TreeGrafter"/>
</dbReference>